<organism evidence="1 2">
    <name type="scientific">Kribbella hippodromi</name>
    <dbReference type="NCBI Taxonomy" id="434347"/>
    <lineage>
        <taxon>Bacteria</taxon>
        <taxon>Bacillati</taxon>
        <taxon>Actinomycetota</taxon>
        <taxon>Actinomycetes</taxon>
        <taxon>Propionibacteriales</taxon>
        <taxon>Kribbellaceae</taxon>
        <taxon>Kribbella</taxon>
    </lineage>
</organism>
<comment type="caution">
    <text evidence="1">The sequence shown here is derived from an EMBL/GenBank/DDBJ whole genome shotgun (WGS) entry which is preliminary data.</text>
</comment>
<protein>
    <submittedName>
        <fullName evidence="1">Uncharacterized protein</fullName>
    </submittedName>
</protein>
<name>A0ABN2EG36_9ACTN</name>
<keyword evidence="2" id="KW-1185">Reference proteome</keyword>
<dbReference type="Proteomes" id="UP001501705">
    <property type="component" value="Unassembled WGS sequence"/>
</dbReference>
<evidence type="ECO:0000313" key="1">
    <source>
        <dbReference type="EMBL" id="GAA1606205.1"/>
    </source>
</evidence>
<dbReference type="EMBL" id="BAAAPH010000038">
    <property type="protein sequence ID" value="GAA1606205.1"/>
    <property type="molecule type" value="Genomic_DNA"/>
</dbReference>
<proteinExistence type="predicted"/>
<dbReference type="RefSeq" id="WP_344241264.1">
    <property type="nucleotide sequence ID" value="NZ_BAAAPH010000038.1"/>
</dbReference>
<reference evidence="1 2" key="1">
    <citation type="journal article" date="2019" name="Int. J. Syst. Evol. Microbiol.">
        <title>The Global Catalogue of Microorganisms (GCM) 10K type strain sequencing project: providing services to taxonomists for standard genome sequencing and annotation.</title>
        <authorList>
            <consortium name="The Broad Institute Genomics Platform"/>
            <consortium name="The Broad Institute Genome Sequencing Center for Infectious Disease"/>
            <person name="Wu L."/>
            <person name="Ma J."/>
        </authorList>
    </citation>
    <scope>NUCLEOTIDE SEQUENCE [LARGE SCALE GENOMIC DNA]</scope>
    <source>
        <strain evidence="1 2">JCM 15572</strain>
    </source>
</reference>
<evidence type="ECO:0000313" key="2">
    <source>
        <dbReference type="Proteomes" id="UP001501705"/>
    </source>
</evidence>
<accession>A0ABN2EG36</accession>
<sequence>MTQVTFRIPVIPGRLLRLTGMTIHRLMSTMATEQVRRLEDLLAVEAPMTADDRTDAAAEQ</sequence>
<gene>
    <name evidence="1" type="ORF">GCM10009804_72870</name>
</gene>